<dbReference type="Pfam" id="PF15529">
    <property type="entry name" value="Ntox24"/>
    <property type="match status" value="1"/>
</dbReference>
<dbReference type="PANTHER" id="PTHR32305:SF15">
    <property type="entry name" value="PROTEIN RHSA-RELATED"/>
    <property type="match status" value="1"/>
</dbReference>
<comment type="caution">
    <text evidence="7">The sequence shown here is derived from an EMBL/GenBank/DDBJ whole genome shotgun (WGS) entry which is preliminary data.</text>
</comment>
<evidence type="ECO:0000256" key="2">
    <source>
        <dbReference type="SAM" id="MobiDB-lite"/>
    </source>
</evidence>
<dbReference type="InterPro" id="IPR029114">
    <property type="entry name" value="Ntox24"/>
</dbReference>
<dbReference type="Proteomes" id="UP000327000">
    <property type="component" value="Unassembled WGS sequence"/>
</dbReference>
<sequence>MSIEDKAKSILLKLGMWWPDANSGTLRKAADAWNMFADTVDEVRRDSNKAAQTLIHHNKGEAIDAFSEFWGRYAKGEDAGWLSGVAKSARNMAKALEKFADKVDDAIEKLWIQIGIDAVAIAGGVLLTAVTGGASDEVAAGIVEMAAGLGIEVEAAVATIAAEMLTGAVFGGVAAMAIDGAVAQPVKIALGQQKSWSLDEVAKAADEGMILGGSMGGATELFRIGTQNILKDVLKSARPDLIEMPAAARAPKDCKCVQDPIDVVTGAMLLPQTDVVLPGALPLVFERTHISSYRSGGWFGPTWASTLDERVQLDPEGAVFVAADGTRLCYPIPKPGEPVLPLKGRRWPLVWDGAPDGVVTVTDPTTGWVRTFAHPLPTGVPGTVQLPLDNIQDRNGSSVAIHRMLNGTPTAIRHSGGYYLAVDTEGPRVTALRLLDEPPSAYRSPHTAAAGTTVLGYGYDDAGDLIEVINSSGVAFRFTYDADHRITSWRDRNGSEYGYVYDVHGRVVRTEGSDGFLSGTLVYDDENRTTVLVDSLGHRSTYRYDINSQVVEETDPLGSVTLTEWNARGDKRTSTTDPLGRTTRYAYDEVGNLTCLTLPDGTVRTAEYNSLCQALRITEPDGTVWLHTYDGLGNLLSTTDPAGSETHYEYDDSSHLSTVVDALGNVSRIICDAAGLPVSITDPLGQETKVRRDGFGRITEATDPLGRTTRTCWTSEGRPVRREHPDGTTESWAWDGEGNLLSHTDQAGHTTQYVSTHFDLPASRIDPDGTTYIFDYDTQLKLTGVTNPQGLTWTYTYDEAGRLVSETDFNGRTLTYSHNAAGELASRTNGAGEAIRFSYDTLGRVIERRADDGGVTTFTYDPLGRLTRAANADAEVVYEHDALGRPLSETVNGRAVRYAYDRVGRCLQLTTPSGLVSTWSYDAAGRPTELHTNAGGLSFTHDAAGREIERRLGDAATLTQVWDMTDRLRSQSLTKHGGHPEADRLLQHRVYAYRPDGYVTEIRELTAGTRRFDLTAMGRVSAVDAYGWSENYAYDAAGNLTRATAPGYESTGDRDFKGMLIRRAGRTTYEHDAQGRLVRKVCRLLNGKVRTWTFRWNAEDRLTGVITPEGDRWDYAYDALGRRISKKHFSADDSLSERISFSWDGTRLAETVASDGRVATWSYLPGGHRPVAQVEHYPQEECVESRLMSRFHAESQPDRHAWFYGVVTDLVGTPTELVSAAGEVVWQRRHTLWGLRLPSPDESEVGCPLGFPGQYHDAETGLSYNYFRYYDPQICSYISPDPLGLEPSPNHYAYTKNPTNWLDPLGLSCVDLSQATPHSGRFPKSAQPNEILVRRKDDGTVTAYAVYGPDGLPVKRVDVDPNSKPHGGVPAPHVLETERHVNPKTGDEFVTWKKMPRAARPDELPKQGGTP</sequence>
<evidence type="ECO:0000313" key="8">
    <source>
        <dbReference type="Proteomes" id="UP000327000"/>
    </source>
</evidence>
<dbReference type="Pfam" id="PF05593">
    <property type="entry name" value="RHS_repeat"/>
    <property type="match status" value="5"/>
</dbReference>
<keyword evidence="8" id="KW-1185">Reference proteome</keyword>
<evidence type="ECO:0000259" key="4">
    <source>
        <dbReference type="Pfam" id="PF20148"/>
    </source>
</evidence>
<evidence type="ECO:0000259" key="3">
    <source>
        <dbReference type="Pfam" id="PF15529"/>
    </source>
</evidence>
<dbReference type="NCBIfam" id="TIGR01643">
    <property type="entry name" value="YD_repeat_2x"/>
    <property type="match status" value="11"/>
</dbReference>
<name>A0A5N5WD60_STRMB</name>
<dbReference type="RefSeq" id="WP_152262745.1">
    <property type="nucleotide sequence ID" value="NZ_VOKX01000009.1"/>
</dbReference>
<dbReference type="NCBIfam" id="TIGR03696">
    <property type="entry name" value="Rhs_assc_core"/>
    <property type="match status" value="1"/>
</dbReference>
<dbReference type="InterPro" id="IPR006530">
    <property type="entry name" value="YD"/>
</dbReference>
<dbReference type="InterPro" id="IPR045351">
    <property type="entry name" value="DUF6531"/>
</dbReference>
<feature type="domain" description="Teneurin-like YD-shell" evidence="5">
    <location>
        <begin position="520"/>
        <end position="703"/>
    </location>
</feature>
<evidence type="ECO:0000259" key="5">
    <source>
        <dbReference type="Pfam" id="PF25023"/>
    </source>
</evidence>
<organism evidence="7 8">
    <name type="scientific">Streptomyces mobaraensis</name>
    <name type="common">Streptoverticillium mobaraense</name>
    <dbReference type="NCBI Taxonomy" id="35621"/>
    <lineage>
        <taxon>Bacteria</taxon>
        <taxon>Bacillati</taxon>
        <taxon>Actinomycetota</taxon>
        <taxon>Actinomycetes</taxon>
        <taxon>Kitasatosporales</taxon>
        <taxon>Streptomycetaceae</taxon>
        <taxon>Streptomyces</taxon>
    </lineage>
</organism>
<evidence type="ECO:0000256" key="1">
    <source>
        <dbReference type="ARBA" id="ARBA00022737"/>
    </source>
</evidence>
<dbReference type="InterPro" id="IPR050708">
    <property type="entry name" value="T6SS_VgrG/RHS"/>
</dbReference>
<feature type="domain" description="DUF6531" evidence="4">
    <location>
        <begin position="259"/>
        <end position="329"/>
    </location>
</feature>
<dbReference type="OrthoDB" id="4981820at2"/>
<feature type="domain" description="Bacterial toxin 24" evidence="3">
    <location>
        <begin position="1314"/>
        <end position="1404"/>
    </location>
</feature>
<gene>
    <name evidence="7" type="ORF">FRZ00_06355</name>
</gene>
<dbReference type="InterPro" id="IPR057746">
    <property type="entry name" value="CpnT-like_N"/>
</dbReference>
<reference evidence="7 8" key="1">
    <citation type="journal article" date="2019" name="Microb. Cell Fact.">
        <title>Exploring novel herbicidin analogues by transcriptional regulator overexpression and MS/MS molecular networking.</title>
        <authorList>
            <person name="Shi Y."/>
            <person name="Gu R."/>
            <person name="Li Y."/>
            <person name="Wang X."/>
            <person name="Ren W."/>
            <person name="Li X."/>
            <person name="Wang L."/>
            <person name="Xie Y."/>
            <person name="Hong B."/>
        </authorList>
    </citation>
    <scope>NUCLEOTIDE SEQUENCE [LARGE SCALE GENOMIC DNA]</scope>
    <source>
        <strain evidence="7 8">US-43</strain>
    </source>
</reference>
<protein>
    <submittedName>
        <fullName evidence="7">RHS repeat protein</fullName>
    </submittedName>
</protein>
<proteinExistence type="predicted"/>
<evidence type="ECO:0000313" key="7">
    <source>
        <dbReference type="EMBL" id="KAB7850213.1"/>
    </source>
</evidence>
<dbReference type="InterPro" id="IPR022385">
    <property type="entry name" value="Rhs_assc_core"/>
</dbReference>
<dbReference type="Pfam" id="PF25023">
    <property type="entry name" value="TEN_YD-shell"/>
    <property type="match status" value="1"/>
</dbReference>
<feature type="compositionally biased region" description="Basic and acidic residues" evidence="2">
    <location>
        <begin position="1380"/>
        <end position="1391"/>
    </location>
</feature>
<dbReference type="InterPro" id="IPR031325">
    <property type="entry name" value="RHS_repeat"/>
</dbReference>
<dbReference type="PANTHER" id="PTHR32305">
    <property type="match status" value="1"/>
</dbReference>
<dbReference type="Gene3D" id="2.180.10.10">
    <property type="entry name" value="RHS repeat-associated core"/>
    <property type="match status" value="3"/>
</dbReference>
<dbReference type="Pfam" id="PF20148">
    <property type="entry name" value="DUF6531"/>
    <property type="match status" value="1"/>
</dbReference>
<dbReference type="EMBL" id="VOKX01000009">
    <property type="protein sequence ID" value="KAB7850213.1"/>
    <property type="molecule type" value="Genomic_DNA"/>
</dbReference>
<accession>A0A5N5WD60</accession>
<feature type="domain" description="Outer membrane channel protein CpnT-like N-terminal" evidence="6">
    <location>
        <begin position="16"/>
        <end position="147"/>
    </location>
</feature>
<evidence type="ECO:0000259" key="6">
    <source>
        <dbReference type="Pfam" id="PF25547"/>
    </source>
</evidence>
<dbReference type="Pfam" id="PF25547">
    <property type="entry name" value="WXG100_2"/>
    <property type="match status" value="1"/>
</dbReference>
<feature type="region of interest" description="Disordered" evidence="2">
    <location>
        <begin position="1380"/>
        <end position="1411"/>
    </location>
</feature>
<keyword evidence="1" id="KW-0677">Repeat</keyword>
<dbReference type="InterPro" id="IPR056823">
    <property type="entry name" value="TEN-like_YD-shell"/>
</dbReference>